<dbReference type="GO" id="GO:0009002">
    <property type="term" value="F:serine-type D-Ala-D-Ala carboxypeptidase activity"/>
    <property type="evidence" value="ECO:0007669"/>
    <property type="project" value="UniProtKB-EC"/>
</dbReference>
<dbReference type="EMBL" id="JAUZEE010000010">
    <property type="protein sequence ID" value="MDP4302311.1"/>
    <property type="molecule type" value="Genomic_DNA"/>
</dbReference>
<name>A0ABT9G737_LEPDI</name>
<evidence type="ECO:0000313" key="4">
    <source>
        <dbReference type="EMBL" id="MDP4302311.1"/>
    </source>
</evidence>
<dbReference type="PANTHER" id="PTHR30023:SF0">
    <property type="entry name" value="PENICILLIN-SENSITIVE CARBOXYPEPTIDASE A"/>
    <property type="match status" value="1"/>
</dbReference>
<keyword evidence="2 4" id="KW-0378">Hydrolase</keyword>
<evidence type="ECO:0000313" key="5">
    <source>
        <dbReference type="Proteomes" id="UP001235760"/>
    </source>
</evidence>
<organism evidence="4 5">
    <name type="scientific">Leptothrix discophora</name>
    <dbReference type="NCBI Taxonomy" id="89"/>
    <lineage>
        <taxon>Bacteria</taxon>
        <taxon>Pseudomonadati</taxon>
        <taxon>Pseudomonadota</taxon>
        <taxon>Betaproteobacteria</taxon>
        <taxon>Burkholderiales</taxon>
        <taxon>Sphaerotilaceae</taxon>
        <taxon>Leptothrix</taxon>
    </lineage>
</organism>
<evidence type="ECO:0000256" key="1">
    <source>
        <dbReference type="ARBA" id="ARBA00006096"/>
    </source>
</evidence>
<sequence>MRSLRRPFRSLLPALSAALFLMAWPTGDARSQPASPLASANPATPRLPPAVQAALAQAGLPAEALHVWIGPADGGEPWLAHRAAQPVNPASLMKLLTSAAALETLGRSHQWQTQVFVDAPPREGVLAGSLRIRGGGDPSLVAERLWLLLDQIRQRGVREIRGDIVLDRSAYAIPEVDPAAFDNEPLKPYNVRPDALLVNFKSVTLTFRPQAGQSFADVTVDLPLAGWRVSERVPLLDGPCEDWRARLQPDFRSPASWTFAGGLPRSCGERSWSIAYNEPASHAARAIEAQWRAFGGMLGGTVRNAGPGTAGATGQPWFTFSSPPLADVLRPMNLFSNNTIAQQMLLALGGPANLPTAPGSRPMNAGESNVVAAAPASWEAGRAVVTGLLPRVGCIADELRLENGSGLSRDERITPRCLAQWLRWSWRQPWMPDLLSSLPLAGEATARRAYSVAGRAHLKTGSLADVAGLAGYIDGLDGRRAVVVVILNHPQAHRDGSRAVLDAVLGWGAERLAAPR</sequence>
<comment type="similarity">
    <text evidence="1">Belongs to the peptidase S13 family.</text>
</comment>
<reference evidence="4 5" key="1">
    <citation type="submission" date="2023-08" db="EMBL/GenBank/DDBJ databases">
        <authorList>
            <person name="Roldan D.M."/>
            <person name="Menes R.J."/>
        </authorList>
    </citation>
    <scope>NUCLEOTIDE SEQUENCE [LARGE SCALE GENOMIC DNA]</scope>
    <source>
        <strain evidence="4 5">CCM 2812</strain>
    </source>
</reference>
<proteinExistence type="inferred from homology"/>
<dbReference type="PRINTS" id="PR00922">
    <property type="entry name" value="DADACBPTASE3"/>
</dbReference>
<dbReference type="RefSeq" id="WP_305750852.1">
    <property type="nucleotide sequence ID" value="NZ_JAUZEE010000010.1"/>
</dbReference>
<feature type="chain" id="PRO_5046352356" evidence="3">
    <location>
        <begin position="24"/>
        <end position="516"/>
    </location>
</feature>
<keyword evidence="4" id="KW-0645">Protease</keyword>
<gene>
    <name evidence="4" type="ORF">Q8X39_16865</name>
</gene>
<accession>A0ABT9G737</accession>
<dbReference type="Proteomes" id="UP001235760">
    <property type="component" value="Unassembled WGS sequence"/>
</dbReference>
<dbReference type="Pfam" id="PF02113">
    <property type="entry name" value="Peptidase_S13"/>
    <property type="match status" value="2"/>
</dbReference>
<evidence type="ECO:0000256" key="2">
    <source>
        <dbReference type="ARBA" id="ARBA00022801"/>
    </source>
</evidence>
<dbReference type="Gene3D" id="3.50.80.20">
    <property type="entry name" value="D-Ala-D-Ala carboxypeptidase C, peptidase S13"/>
    <property type="match status" value="1"/>
</dbReference>
<dbReference type="InterPro" id="IPR012338">
    <property type="entry name" value="Beta-lactam/transpept-like"/>
</dbReference>
<dbReference type="InterPro" id="IPR000667">
    <property type="entry name" value="Peptidase_S13"/>
</dbReference>
<dbReference type="EC" id="3.4.16.4" evidence="4"/>
<dbReference type="PANTHER" id="PTHR30023">
    <property type="entry name" value="D-ALANYL-D-ALANINE CARBOXYPEPTIDASE"/>
    <property type="match status" value="1"/>
</dbReference>
<dbReference type="Gene3D" id="3.40.710.10">
    <property type="entry name" value="DD-peptidase/beta-lactamase superfamily"/>
    <property type="match status" value="2"/>
</dbReference>
<keyword evidence="3" id="KW-0732">Signal</keyword>
<keyword evidence="4" id="KW-0121">Carboxypeptidase</keyword>
<protein>
    <submittedName>
        <fullName evidence="4">D-alanyl-D-alanine carboxypeptidase</fullName>
        <ecNumber evidence="4">3.4.16.4</ecNumber>
    </submittedName>
</protein>
<comment type="caution">
    <text evidence="4">The sequence shown here is derived from an EMBL/GenBank/DDBJ whole genome shotgun (WGS) entry which is preliminary data.</text>
</comment>
<keyword evidence="5" id="KW-1185">Reference proteome</keyword>
<dbReference type="SUPFAM" id="SSF56601">
    <property type="entry name" value="beta-lactamase/transpeptidase-like"/>
    <property type="match status" value="1"/>
</dbReference>
<evidence type="ECO:0000256" key="3">
    <source>
        <dbReference type="SAM" id="SignalP"/>
    </source>
</evidence>
<feature type="signal peptide" evidence="3">
    <location>
        <begin position="1"/>
        <end position="23"/>
    </location>
</feature>